<gene>
    <name evidence="2" type="ORF">SAMN04489713_104329</name>
</gene>
<protein>
    <submittedName>
        <fullName evidence="2">Uncharacterized protein</fullName>
    </submittedName>
</protein>
<dbReference type="EMBL" id="FOVH01000004">
    <property type="protein sequence ID" value="SFO16172.1"/>
    <property type="molecule type" value="Genomic_DNA"/>
</dbReference>
<evidence type="ECO:0000313" key="3">
    <source>
        <dbReference type="Proteomes" id="UP000183413"/>
    </source>
</evidence>
<dbReference type="InParanoid" id="A0A1I5EXC6"/>
<keyword evidence="3" id="KW-1185">Reference proteome</keyword>
<dbReference type="Proteomes" id="UP000183413">
    <property type="component" value="Unassembled WGS sequence"/>
</dbReference>
<name>A0A1I5EXC6_9ACTN</name>
<reference evidence="2 3" key="1">
    <citation type="submission" date="2016-10" db="EMBL/GenBank/DDBJ databases">
        <authorList>
            <person name="de Groot N.N."/>
        </authorList>
    </citation>
    <scope>NUCLEOTIDE SEQUENCE [LARGE SCALE GENOMIC DNA]</scope>
    <source>
        <strain evidence="2 3">DSM 43067</strain>
    </source>
</reference>
<feature type="region of interest" description="Disordered" evidence="1">
    <location>
        <begin position="1"/>
        <end position="22"/>
    </location>
</feature>
<sequence>MTLKAPPMPRSSAHRHTGPIARPAGVLRIHGIARGGSDPLNVPPTLPYAGLPLQIG</sequence>
<evidence type="ECO:0000313" key="2">
    <source>
        <dbReference type="EMBL" id="SFO16172.1"/>
    </source>
</evidence>
<proteinExistence type="predicted"/>
<dbReference type="STRING" id="1993.SAMN04489713_104329"/>
<organism evidence="2 3">
    <name type="scientific">Actinomadura madurae</name>
    <dbReference type="NCBI Taxonomy" id="1993"/>
    <lineage>
        <taxon>Bacteria</taxon>
        <taxon>Bacillati</taxon>
        <taxon>Actinomycetota</taxon>
        <taxon>Actinomycetes</taxon>
        <taxon>Streptosporangiales</taxon>
        <taxon>Thermomonosporaceae</taxon>
        <taxon>Actinomadura</taxon>
    </lineage>
</organism>
<evidence type="ECO:0000256" key="1">
    <source>
        <dbReference type="SAM" id="MobiDB-lite"/>
    </source>
</evidence>
<dbReference type="AlphaFoldDB" id="A0A1I5EXC6"/>
<accession>A0A1I5EXC6</accession>